<dbReference type="InterPro" id="IPR035983">
    <property type="entry name" value="Hect_E3_ubiquitin_ligase"/>
</dbReference>
<dbReference type="EMBL" id="JAAAIM010000001">
    <property type="protein sequence ID" value="KAG0299008.1"/>
    <property type="molecule type" value="Genomic_DNA"/>
</dbReference>
<feature type="compositionally biased region" description="Low complexity" evidence="6">
    <location>
        <begin position="538"/>
        <end position="552"/>
    </location>
</feature>
<feature type="region of interest" description="Disordered" evidence="6">
    <location>
        <begin position="538"/>
        <end position="590"/>
    </location>
</feature>
<organism evidence="9 10">
    <name type="scientific">Linnemannia gamsii</name>
    <dbReference type="NCBI Taxonomy" id="64522"/>
    <lineage>
        <taxon>Eukaryota</taxon>
        <taxon>Fungi</taxon>
        <taxon>Fungi incertae sedis</taxon>
        <taxon>Mucoromycota</taxon>
        <taxon>Mortierellomycotina</taxon>
        <taxon>Mortierellomycetes</taxon>
        <taxon>Mortierellales</taxon>
        <taxon>Mortierellaceae</taxon>
        <taxon>Linnemannia</taxon>
    </lineage>
</organism>
<feature type="compositionally biased region" description="Low complexity" evidence="6">
    <location>
        <begin position="1287"/>
        <end position="1312"/>
    </location>
</feature>
<comment type="catalytic activity">
    <reaction evidence="1">
        <text>S-ubiquitinyl-[E2 ubiquitin-conjugating enzyme]-L-cysteine + [acceptor protein]-L-lysine = [E2 ubiquitin-conjugating enzyme]-L-cysteine + N(6)-ubiquitinyl-[acceptor protein]-L-lysine.</text>
        <dbReference type="EC" id="2.3.2.26"/>
    </reaction>
</comment>
<evidence type="ECO:0000313" key="8">
    <source>
        <dbReference type="EMBL" id="KAG0299008.1"/>
    </source>
</evidence>
<dbReference type="CDD" id="cd00078">
    <property type="entry name" value="HECTc"/>
    <property type="match status" value="1"/>
</dbReference>
<feature type="active site" description="Glycyl thioester intermediate" evidence="5">
    <location>
        <position position="1367"/>
    </location>
</feature>
<dbReference type="InterPro" id="IPR000569">
    <property type="entry name" value="HECT_dom"/>
</dbReference>
<evidence type="ECO:0000256" key="4">
    <source>
        <dbReference type="ARBA" id="ARBA00022786"/>
    </source>
</evidence>
<evidence type="ECO:0000256" key="6">
    <source>
        <dbReference type="SAM" id="MobiDB-lite"/>
    </source>
</evidence>
<evidence type="ECO:0000313" key="9">
    <source>
        <dbReference type="EMBL" id="KAG0299054.1"/>
    </source>
</evidence>
<dbReference type="Pfam" id="PF00632">
    <property type="entry name" value="HECT"/>
    <property type="match status" value="2"/>
</dbReference>
<evidence type="ECO:0000256" key="1">
    <source>
        <dbReference type="ARBA" id="ARBA00000885"/>
    </source>
</evidence>
<evidence type="ECO:0000313" key="10">
    <source>
        <dbReference type="Proteomes" id="UP001194696"/>
    </source>
</evidence>
<feature type="region of interest" description="Disordered" evidence="6">
    <location>
        <begin position="132"/>
        <end position="161"/>
    </location>
</feature>
<dbReference type="PROSITE" id="PS50237">
    <property type="entry name" value="HECT"/>
    <property type="match status" value="1"/>
</dbReference>
<dbReference type="PANTHER" id="PTHR45700:SF3">
    <property type="entry name" value="UBIQUITIN-PROTEIN LIGASE E3B"/>
    <property type="match status" value="1"/>
</dbReference>
<feature type="domain" description="HECT" evidence="7">
    <location>
        <begin position="919"/>
        <end position="1399"/>
    </location>
</feature>
<comment type="caution">
    <text evidence="9">The sequence shown here is derived from an EMBL/GenBank/DDBJ whole genome shotgun (WGS) entry which is preliminary data.</text>
</comment>
<keyword evidence="9" id="KW-0436">Ligase</keyword>
<dbReference type="EMBL" id="JAAAIM010000001">
    <property type="protein sequence ID" value="KAG0299054.1"/>
    <property type="molecule type" value="Genomic_DNA"/>
</dbReference>
<dbReference type="Gene3D" id="3.30.2160.10">
    <property type="entry name" value="Hect, E3 ligase catalytic domain"/>
    <property type="match status" value="1"/>
</dbReference>
<feature type="compositionally biased region" description="Low complexity" evidence="6">
    <location>
        <begin position="1261"/>
        <end position="1273"/>
    </location>
</feature>
<evidence type="ECO:0000256" key="3">
    <source>
        <dbReference type="ARBA" id="ARBA00022679"/>
    </source>
</evidence>
<dbReference type="PANTHER" id="PTHR45700">
    <property type="entry name" value="UBIQUITIN-PROTEIN LIGASE E3C"/>
    <property type="match status" value="1"/>
</dbReference>
<feature type="region of interest" description="Disordered" evidence="6">
    <location>
        <begin position="1219"/>
        <end position="1332"/>
    </location>
</feature>
<feature type="region of interest" description="Disordered" evidence="6">
    <location>
        <begin position="204"/>
        <end position="235"/>
    </location>
</feature>
<dbReference type="EC" id="2.3.2.26" evidence="2"/>
<dbReference type="Gene3D" id="3.30.2410.10">
    <property type="entry name" value="Hect, E3 ligase catalytic domain"/>
    <property type="match status" value="2"/>
</dbReference>
<accession>A0ABQ7KKQ4</accession>
<dbReference type="Proteomes" id="UP001194696">
    <property type="component" value="Unassembled WGS sequence"/>
</dbReference>
<dbReference type="SMART" id="SM00119">
    <property type="entry name" value="HECTc"/>
    <property type="match status" value="1"/>
</dbReference>
<dbReference type="InterPro" id="IPR044611">
    <property type="entry name" value="E3A/B/C-like"/>
</dbReference>
<feature type="compositionally biased region" description="Polar residues" evidence="6">
    <location>
        <begin position="555"/>
        <end position="590"/>
    </location>
</feature>
<gene>
    <name evidence="9" type="primary">UBE3B_2</name>
    <name evidence="8" type="synonym">UBE3B_1</name>
    <name evidence="8" type="ORF">BGZ96_000011</name>
    <name evidence="9" type="ORF">BGZ96_000057</name>
</gene>
<proteinExistence type="predicted"/>
<dbReference type="Gene3D" id="3.90.1750.10">
    <property type="entry name" value="Hect, E3 ligase catalytic domains"/>
    <property type="match status" value="1"/>
</dbReference>
<name>A0ABQ7KKQ4_9FUNG</name>
<evidence type="ECO:0000256" key="5">
    <source>
        <dbReference type="PROSITE-ProRule" id="PRU00104"/>
    </source>
</evidence>
<protein>
    <recommendedName>
        <fullName evidence="2">HECT-type E3 ubiquitin transferase</fullName>
        <ecNumber evidence="2">2.3.2.26</ecNumber>
    </recommendedName>
</protein>
<feature type="compositionally biased region" description="Low complexity" evidence="6">
    <location>
        <begin position="224"/>
        <end position="235"/>
    </location>
</feature>
<keyword evidence="10" id="KW-1185">Reference proteome</keyword>
<dbReference type="GO" id="GO:0016874">
    <property type="term" value="F:ligase activity"/>
    <property type="evidence" value="ECO:0007669"/>
    <property type="project" value="UniProtKB-KW"/>
</dbReference>
<evidence type="ECO:0000256" key="2">
    <source>
        <dbReference type="ARBA" id="ARBA00012485"/>
    </source>
</evidence>
<sequence length="1399" mass="155793">MFPARPGGVDKKAALLAQARADREARSGQKKVEQENARLDSAARRIQRFWVRQHAKRIVKDKQRADWDALATQLPATPALGLVRNLKLVSLLLRFHDVAECPMDSRRLASLCKLLLSKTTIALEEGTFVRTEGVSPSPISSPKVPSPTPDVGDSTLPNEQQRKPMMQVPFQMILLHSRYADLASVTLLRFLRLCITTITGNQVESNAPAKRPTPIKTYSKSQVSSPTSATSKPPAQELYLSGAELRFLMAYVDVNTYRLPETVAVAIRTQMQDRGAALIVKTLDSGRFYKDIKTGIQLRSEALIQLQDRAKKTFINPAEATTQKALSLWITAIWRCCFLLQSVDKEMTEKAAGNIPGRQQKDDLINMHSDDSTIVGITCRILTIALFLECLDDLCMQLTLQNHLLSGALDVILDLRHRKYILSSMSLNETLYLLGNLTQLYRIHVAKNPTSNNTTLKNRLVEVIVVLLSHCGKYVSGTQTTEFRQYHPIFSWTNLSQKDQQLSTAQVKRLFSQLEYLWSRDFALKAFHGLLNLSLPPATTSSSSGDSAINGSKTGGSEQSSGTMATPTSHHTRVSSQTDSKSGSHTKSITSDPQGALLAIEVQQACQLYMTLMRSFESQRTKILVTLMYLPSFLTQLWRFMNTLGPKGEMQIYLEAASGFSRHGLDQEPLIAILQVFCECTARFLITLDDDDMYEQQKYWSLSELVLMSGFLNQFCFAVLSQQEDAKMETDPRDPSGATSPTTIAVVTPLPPIFYHARQVLMQLYERDCRRAFCPANHWLLMHPTKSVFQSPLQLLASLTLSTSNKSKGIGTPNTGTKKSGGFSLFSSSKSPPQYATPKEFIIKVCQKDRTALQILETMPHVIPFTARLEIFREFIKEERAQRAQSLALVRPDLHQSIMVKVRRGYILEDGYQNLGQLSANGWKNTIRVKFTNEVGAAEAGIDQGGPFKEFMESFLEAGFSPNLNLFTTTTESMNMMYPSPTSQYTHPHNGLELFRLFGKMLGKAMYEGLLIEVKFANFFLSKILGRTVFLDEMRSFDEQVFRNLMFLKKYEGDVEDLGLTFSLDEDIFGTLRTIELMRGGRDIEVTKDNRINYIFQVSDYRLNKQIQDQSRAFIDGFRSIIPLPWISIFSPQELHRVMAGDDVDFDVQDLRSYTEYQNGYFDQHPVIRNLWAALNEFNSEEKRAFLKFVTSCSKPPLGGFKYLNPPFSIRLVVSPTTSDLNYDSTPAPVPRQFGSGAPPPDSPSSNSNNNNSISGRHQRSATTGSNTGSSNGNGFGSRLRSAFGGSSNNNSNSSRHPTMSTSSSASALSSAPSPPPQRPMTRPMLPGDETPAAMGVVKSFFGGVLGGAGSSESSGKKARLPTSSTCFNLLKLPPFSSKSVLKDKLRYAITSNTGFELS</sequence>
<keyword evidence="3" id="KW-0808">Transferase</keyword>
<dbReference type="SUPFAM" id="SSF56204">
    <property type="entry name" value="Hect, E3 ligase catalytic domain"/>
    <property type="match status" value="2"/>
</dbReference>
<keyword evidence="4 5" id="KW-0833">Ubl conjugation pathway</keyword>
<feature type="compositionally biased region" description="Low complexity" evidence="6">
    <location>
        <begin position="1244"/>
        <end position="1253"/>
    </location>
</feature>
<reference evidence="9 10" key="1">
    <citation type="journal article" date="2020" name="Fungal Divers.">
        <title>Resolving the Mortierellaceae phylogeny through synthesis of multi-gene phylogenetics and phylogenomics.</title>
        <authorList>
            <person name="Vandepol N."/>
            <person name="Liber J."/>
            <person name="Desiro A."/>
            <person name="Na H."/>
            <person name="Kennedy M."/>
            <person name="Barry K."/>
            <person name="Grigoriev I.V."/>
            <person name="Miller A.N."/>
            <person name="O'Donnell K."/>
            <person name="Stajich J.E."/>
            <person name="Bonito G."/>
        </authorList>
    </citation>
    <scope>NUCLEOTIDE SEQUENCE [LARGE SCALE GENOMIC DNA]</scope>
    <source>
        <strain evidence="9 10">AD045</strain>
    </source>
</reference>
<evidence type="ECO:0000259" key="7">
    <source>
        <dbReference type="PROSITE" id="PS50237"/>
    </source>
</evidence>